<proteinExistence type="predicted"/>
<organism evidence="2 3">
    <name type="scientific">Stieleria neptunia</name>
    <dbReference type="NCBI Taxonomy" id="2527979"/>
    <lineage>
        <taxon>Bacteria</taxon>
        <taxon>Pseudomonadati</taxon>
        <taxon>Planctomycetota</taxon>
        <taxon>Planctomycetia</taxon>
        <taxon>Pirellulales</taxon>
        <taxon>Pirellulaceae</taxon>
        <taxon>Stieleria</taxon>
    </lineage>
</organism>
<dbReference type="AlphaFoldDB" id="A0A518I0K8"/>
<feature type="domain" description="Calcineurin-like phosphoesterase" evidence="1">
    <location>
        <begin position="16"/>
        <end position="218"/>
    </location>
</feature>
<evidence type="ECO:0000259" key="1">
    <source>
        <dbReference type="Pfam" id="PF00149"/>
    </source>
</evidence>
<gene>
    <name evidence="2" type="ORF">Enr13x_65410</name>
</gene>
<dbReference type="SUPFAM" id="SSF56300">
    <property type="entry name" value="Metallo-dependent phosphatases"/>
    <property type="match status" value="1"/>
</dbReference>
<dbReference type="KEGG" id="snep:Enr13x_65410"/>
<dbReference type="EMBL" id="CP037423">
    <property type="protein sequence ID" value="QDV46632.1"/>
    <property type="molecule type" value="Genomic_DNA"/>
</dbReference>
<protein>
    <recommendedName>
        <fullName evidence="1">Calcineurin-like phosphoesterase domain-containing protein</fullName>
    </recommendedName>
</protein>
<dbReference type="Gene3D" id="3.60.21.10">
    <property type="match status" value="1"/>
</dbReference>
<dbReference type="GO" id="GO:0016787">
    <property type="term" value="F:hydrolase activity"/>
    <property type="evidence" value="ECO:0007669"/>
    <property type="project" value="InterPro"/>
</dbReference>
<keyword evidence="3" id="KW-1185">Reference proteome</keyword>
<dbReference type="InterPro" id="IPR029052">
    <property type="entry name" value="Metallo-depent_PP-like"/>
</dbReference>
<dbReference type="Pfam" id="PF00149">
    <property type="entry name" value="Metallophos"/>
    <property type="match status" value="1"/>
</dbReference>
<sequence length="312" mass="35085">MWANVSIFDGLLGHSHKSLVQLSRYVASMRRRENAEVIFTGDVTSCGRPDQFDLADDYLATQLLPPIGNHIGLHASTWRDLGIAGNHDQWPGNGWMLGNPNGAVNIYFSGLPDVSQTRPLPDGRLIRFVRIDSDADISPHSLNRAMARGAFQSQLMVADKMLDGLGRCADEIRVMLIHHSYQCRGKTLSMKSASHQALSHFLADHRISVVMTGHLHVPLVHRFVPPVPESNRVLETRCGTTTQADRVPLEWKSIRGKFPKRAFPKNTLLLHRLFADSRGQVFWSVEVIERTRVEFKPVKGLKPKEIKVYPYG</sequence>
<evidence type="ECO:0000313" key="3">
    <source>
        <dbReference type="Proteomes" id="UP000319004"/>
    </source>
</evidence>
<accession>A0A518I0K8</accession>
<name>A0A518I0K8_9BACT</name>
<dbReference type="InterPro" id="IPR004843">
    <property type="entry name" value="Calcineurin-like_PHP"/>
</dbReference>
<evidence type="ECO:0000313" key="2">
    <source>
        <dbReference type="EMBL" id="QDV46632.1"/>
    </source>
</evidence>
<reference evidence="2 3" key="1">
    <citation type="submission" date="2019-03" db="EMBL/GenBank/DDBJ databases">
        <title>Deep-cultivation of Planctomycetes and their phenomic and genomic characterization uncovers novel biology.</title>
        <authorList>
            <person name="Wiegand S."/>
            <person name="Jogler M."/>
            <person name="Boedeker C."/>
            <person name="Pinto D."/>
            <person name="Vollmers J."/>
            <person name="Rivas-Marin E."/>
            <person name="Kohn T."/>
            <person name="Peeters S.H."/>
            <person name="Heuer A."/>
            <person name="Rast P."/>
            <person name="Oberbeckmann S."/>
            <person name="Bunk B."/>
            <person name="Jeske O."/>
            <person name="Meyerdierks A."/>
            <person name="Storesund J.E."/>
            <person name="Kallscheuer N."/>
            <person name="Luecker S."/>
            <person name="Lage O.M."/>
            <person name="Pohl T."/>
            <person name="Merkel B.J."/>
            <person name="Hornburger P."/>
            <person name="Mueller R.-W."/>
            <person name="Bruemmer F."/>
            <person name="Labrenz M."/>
            <person name="Spormann A.M."/>
            <person name="Op den Camp H."/>
            <person name="Overmann J."/>
            <person name="Amann R."/>
            <person name="Jetten M.S.M."/>
            <person name="Mascher T."/>
            <person name="Medema M.H."/>
            <person name="Devos D.P."/>
            <person name="Kaster A.-K."/>
            <person name="Ovreas L."/>
            <person name="Rohde M."/>
            <person name="Galperin M.Y."/>
            <person name="Jogler C."/>
        </authorList>
    </citation>
    <scope>NUCLEOTIDE SEQUENCE [LARGE SCALE GENOMIC DNA]</scope>
    <source>
        <strain evidence="2 3">Enr13</strain>
    </source>
</reference>
<dbReference type="Proteomes" id="UP000319004">
    <property type="component" value="Chromosome"/>
</dbReference>